<dbReference type="AlphaFoldDB" id="A0A6N6VU52"/>
<gene>
    <name evidence="1" type="ORF">GCL60_10010</name>
</gene>
<comment type="caution">
    <text evidence="1">The sequence shown here is derived from an EMBL/GenBank/DDBJ whole genome shotgun (WGS) entry which is preliminary data.</text>
</comment>
<dbReference type="Proteomes" id="UP000437748">
    <property type="component" value="Unassembled WGS sequence"/>
</dbReference>
<dbReference type="EMBL" id="WFLM01000003">
    <property type="protein sequence ID" value="KAB8039181.1"/>
    <property type="molecule type" value="Genomic_DNA"/>
</dbReference>
<evidence type="ECO:0000313" key="2">
    <source>
        <dbReference type="Proteomes" id="UP000437748"/>
    </source>
</evidence>
<proteinExistence type="predicted"/>
<organism evidence="1 2">
    <name type="scientific">Silvanigrella paludirubra</name>
    <dbReference type="NCBI Taxonomy" id="2499159"/>
    <lineage>
        <taxon>Bacteria</taxon>
        <taxon>Pseudomonadati</taxon>
        <taxon>Bdellovibrionota</taxon>
        <taxon>Oligoflexia</taxon>
        <taxon>Silvanigrellales</taxon>
        <taxon>Silvanigrellaceae</taxon>
        <taxon>Silvanigrella</taxon>
    </lineage>
</organism>
<dbReference type="RefSeq" id="WP_153420580.1">
    <property type="nucleotide sequence ID" value="NZ_WFLM01000003.1"/>
</dbReference>
<reference evidence="1 2" key="1">
    <citation type="submission" date="2019-10" db="EMBL/GenBank/DDBJ databases">
        <title>New species of Slilvanegrellaceae.</title>
        <authorList>
            <person name="Pitt A."/>
            <person name="Hahn M.W."/>
        </authorList>
    </citation>
    <scope>NUCLEOTIDE SEQUENCE [LARGE SCALE GENOMIC DNA]</scope>
    <source>
        <strain evidence="1 2">SP-Ram-0.45-NSY-1</strain>
    </source>
</reference>
<name>A0A6N6VU52_9BACT</name>
<evidence type="ECO:0000313" key="1">
    <source>
        <dbReference type="EMBL" id="KAB8039181.1"/>
    </source>
</evidence>
<protein>
    <submittedName>
        <fullName evidence="1">Uncharacterized protein</fullName>
    </submittedName>
</protein>
<sequence length="93" mass="11524">MRDIEDFNKYDLSDVIRYMKKYVDITIDDAMEGHINEAFETIYVEEIILFMKNYNRDDLKYRDPKFIDILSMYLNEEIKYYIMLWTPFKLTHD</sequence>
<accession>A0A6N6VU52</accession>
<keyword evidence="2" id="KW-1185">Reference proteome</keyword>